<reference evidence="1" key="1">
    <citation type="submission" date="2020-02" db="EMBL/GenBank/DDBJ databases">
        <authorList>
            <person name="Meier V. D."/>
        </authorList>
    </citation>
    <scope>NUCLEOTIDE SEQUENCE</scope>
    <source>
        <strain evidence="1">AVDCRST_MAG59</strain>
    </source>
</reference>
<proteinExistence type="predicted"/>
<protein>
    <submittedName>
        <fullName evidence="1">Uncharacterized protein</fullName>
    </submittedName>
</protein>
<name>A0A6J4VIH5_9BACT</name>
<dbReference type="EMBL" id="CADCWF010000313">
    <property type="protein sequence ID" value="CAA9577296.1"/>
    <property type="molecule type" value="Genomic_DNA"/>
</dbReference>
<gene>
    <name evidence="1" type="ORF">AVDCRST_MAG59-4273</name>
</gene>
<dbReference type="AlphaFoldDB" id="A0A6J4VIH5"/>
<accession>A0A6J4VIH5</accession>
<sequence length="57" mass="5874">MNAASVPLVRSPPARVLLLAVASGWLSAMAVSSAMACAVVDIARERIRPGVAPEAWS</sequence>
<evidence type="ECO:0000313" key="1">
    <source>
        <dbReference type="EMBL" id="CAA9577296.1"/>
    </source>
</evidence>
<organism evidence="1">
    <name type="scientific">uncultured Thermomicrobiales bacterium</name>
    <dbReference type="NCBI Taxonomy" id="1645740"/>
    <lineage>
        <taxon>Bacteria</taxon>
        <taxon>Pseudomonadati</taxon>
        <taxon>Thermomicrobiota</taxon>
        <taxon>Thermomicrobia</taxon>
        <taxon>Thermomicrobiales</taxon>
        <taxon>environmental samples</taxon>
    </lineage>
</organism>